<keyword evidence="1" id="KW-0812">Transmembrane</keyword>
<keyword evidence="1" id="KW-0472">Membrane</keyword>
<reference evidence="2" key="1">
    <citation type="submission" date="2021-01" db="EMBL/GenBank/DDBJ databases">
        <title>Whole genome shotgun sequence of Actinoplanes cyaneus NBRC 14990.</title>
        <authorList>
            <person name="Komaki H."/>
            <person name="Tamura T."/>
        </authorList>
    </citation>
    <scope>NUCLEOTIDE SEQUENCE</scope>
    <source>
        <strain evidence="2">NBRC 14990</strain>
    </source>
</reference>
<name>A0A919ISH3_9ACTN</name>
<organism evidence="2 3">
    <name type="scientific">Actinoplanes cyaneus</name>
    <dbReference type="NCBI Taxonomy" id="52696"/>
    <lineage>
        <taxon>Bacteria</taxon>
        <taxon>Bacillati</taxon>
        <taxon>Actinomycetota</taxon>
        <taxon>Actinomycetes</taxon>
        <taxon>Micromonosporales</taxon>
        <taxon>Micromonosporaceae</taxon>
        <taxon>Actinoplanes</taxon>
    </lineage>
</organism>
<feature type="transmembrane region" description="Helical" evidence="1">
    <location>
        <begin position="37"/>
        <end position="58"/>
    </location>
</feature>
<evidence type="ECO:0000313" key="2">
    <source>
        <dbReference type="EMBL" id="GID68773.1"/>
    </source>
</evidence>
<evidence type="ECO:0000256" key="1">
    <source>
        <dbReference type="SAM" id="Phobius"/>
    </source>
</evidence>
<dbReference type="EMBL" id="BOMH01000051">
    <property type="protein sequence ID" value="GID68773.1"/>
    <property type="molecule type" value="Genomic_DNA"/>
</dbReference>
<proteinExistence type="predicted"/>
<gene>
    <name evidence="2" type="ORF">Acy02nite_66540</name>
</gene>
<evidence type="ECO:0000313" key="3">
    <source>
        <dbReference type="Proteomes" id="UP000619479"/>
    </source>
</evidence>
<keyword evidence="3" id="KW-1185">Reference proteome</keyword>
<comment type="caution">
    <text evidence="2">The sequence shown here is derived from an EMBL/GenBank/DDBJ whole genome shotgun (WGS) entry which is preliminary data.</text>
</comment>
<accession>A0A919ISH3</accession>
<dbReference type="Proteomes" id="UP000619479">
    <property type="component" value="Unassembled WGS sequence"/>
</dbReference>
<dbReference type="AlphaFoldDB" id="A0A919ISH3"/>
<keyword evidence="1" id="KW-1133">Transmembrane helix</keyword>
<feature type="transmembrane region" description="Helical" evidence="1">
    <location>
        <begin position="64"/>
        <end position="85"/>
    </location>
</feature>
<protein>
    <submittedName>
        <fullName evidence="2">Uncharacterized protein</fullName>
    </submittedName>
</protein>
<feature type="transmembrane region" description="Helical" evidence="1">
    <location>
        <begin position="6"/>
        <end position="25"/>
    </location>
</feature>
<sequence>MLLGVWAVGSIVLFLLGMRDLFTFGDAAPAHSARGGAFLLGCAFLLVAAPLAATVIGALGGQTIYAGVCAVLALGGLVLGGLLAVKGLQETGAITKPAAVVPTQTTSHCVEFSGGDTRCPGG</sequence>